<evidence type="ECO:0008006" key="3">
    <source>
        <dbReference type="Google" id="ProtNLM"/>
    </source>
</evidence>
<dbReference type="RefSeq" id="WP_226385020.1">
    <property type="nucleotide sequence ID" value="NZ_JADCKA010000004.1"/>
</dbReference>
<name>A0ABR9QWV4_9FIRM</name>
<keyword evidence="2" id="KW-1185">Reference proteome</keyword>
<organism evidence="1 2">
    <name type="scientific">Gallibacter intestinalis</name>
    <dbReference type="NCBI Taxonomy" id="2779356"/>
    <lineage>
        <taxon>Bacteria</taxon>
        <taxon>Bacillati</taxon>
        <taxon>Bacillota</taxon>
        <taxon>Clostridia</taxon>
        <taxon>Eubacteriales</taxon>
        <taxon>Eubacteriaceae</taxon>
        <taxon>Gallibacter</taxon>
    </lineage>
</organism>
<evidence type="ECO:0000313" key="2">
    <source>
        <dbReference type="Proteomes" id="UP001516588"/>
    </source>
</evidence>
<reference evidence="1 2" key="1">
    <citation type="submission" date="2020-10" db="EMBL/GenBank/DDBJ databases">
        <title>ChiBAC.</title>
        <authorList>
            <person name="Zenner C."/>
            <person name="Hitch T.C.A."/>
            <person name="Clavel T."/>
        </authorList>
    </citation>
    <scope>NUCLEOTIDE SEQUENCE [LARGE SCALE GENOMIC DNA]</scope>
    <source>
        <strain evidence="1 2">DSM 108706</strain>
    </source>
</reference>
<gene>
    <name evidence="1" type="ORF">INF20_03540</name>
</gene>
<accession>A0ABR9QWV4</accession>
<protein>
    <recommendedName>
        <fullName evidence="3">Polyketide cyclase</fullName>
    </recommendedName>
</protein>
<dbReference type="EMBL" id="JADCKA010000004">
    <property type="protein sequence ID" value="MBE5035353.1"/>
    <property type="molecule type" value="Genomic_DNA"/>
</dbReference>
<proteinExistence type="predicted"/>
<sequence>MKFEDSKKFSYSMDTAWQALKMVNRLDVEPGSRVEIISDDQWKAYATGLLGKDTACTLYKATFDEANHSVTVIGDRDTKKEEDIIKLSLEEDGEWGVVLYLEMEIGFGGNPIAKAIGKMMKSQMRDVVTESVFGNFEILCREVE</sequence>
<dbReference type="Proteomes" id="UP001516588">
    <property type="component" value="Unassembled WGS sequence"/>
</dbReference>
<evidence type="ECO:0000313" key="1">
    <source>
        <dbReference type="EMBL" id="MBE5035353.1"/>
    </source>
</evidence>
<comment type="caution">
    <text evidence="1">The sequence shown here is derived from an EMBL/GenBank/DDBJ whole genome shotgun (WGS) entry which is preliminary data.</text>
</comment>